<comment type="caution">
    <text evidence="1">The sequence shown here is derived from an EMBL/GenBank/DDBJ whole genome shotgun (WGS) entry which is preliminary data.</text>
</comment>
<gene>
    <name evidence="1" type="ORF">BJ138DRAFT_527505</name>
</gene>
<dbReference type="EMBL" id="MU267622">
    <property type="protein sequence ID" value="KAH7913899.1"/>
    <property type="molecule type" value="Genomic_DNA"/>
</dbReference>
<reference evidence="1" key="1">
    <citation type="journal article" date="2021" name="New Phytol.">
        <title>Evolutionary innovations through gain and loss of genes in the ectomycorrhizal Boletales.</title>
        <authorList>
            <person name="Wu G."/>
            <person name="Miyauchi S."/>
            <person name="Morin E."/>
            <person name="Kuo A."/>
            <person name="Drula E."/>
            <person name="Varga T."/>
            <person name="Kohler A."/>
            <person name="Feng B."/>
            <person name="Cao Y."/>
            <person name="Lipzen A."/>
            <person name="Daum C."/>
            <person name="Hundley H."/>
            <person name="Pangilinan J."/>
            <person name="Johnson J."/>
            <person name="Barry K."/>
            <person name="LaButti K."/>
            <person name="Ng V."/>
            <person name="Ahrendt S."/>
            <person name="Min B."/>
            <person name="Choi I.G."/>
            <person name="Park H."/>
            <person name="Plett J.M."/>
            <person name="Magnuson J."/>
            <person name="Spatafora J.W."/>
            <person name="Nagy L.G."/>
            <person name="Henrissat B."/>
            <person name="Grigoriev I.V."/>
            <person name="Yang Z.L."/>
            <person name="Xu J."/>
            <person name="Martin F.M."/>
        </authorList>
    </citation>
    <scope>NUCLEOTIDE SEQUENCE</scope>
    <source>
        <strain evidence="1">ATCC 28755</strain>
    </source>
</reference>
<name>A0ACB8AKJ3_9AGAM</name>
<sequence length="3284" mass="367684">MFQVFLLVSCICVLVVAILYTFYWNRFVALLIGLVLRVKYWNQGGSSIWIQIGSIHFSILAGRILLKDVRYHSSNQTIKVVKAQIVWRYWIRLPATEDDLNRAHVGGDDFNQEFPFPSCRIKVSIQGLEWFLYNRTAAYDYIISQMQSKDHPTPADTEPNRMFSRTSGFEVPSLHPPSVLPNLKAPPFIHAFFDWIKRQMPYLDPKDLLPISLEGFKGAITCGNASTPNLLVAEFHRAEGTFGIVPSRSKCDLYKQLLNLKFQNALIHLVENEEYHETMPTVGRIVREQVESSKHAQGTKSSYLSYRTFAKIWRRLSLYSTLFGSRHPLFGSHIIDRKAKALPMRKSQKSMDEETHVGADFTALEYAIERRIIEAPLFELSYYADVVGDVPAEQDAAKGIGLESFDIGNGDLPPEWGIDLVIRSGTLRYGPWADRQRVHLQRAMFPPTYHDLEPSTYLKPGDKRAWTAMKVFIELRESTSLDIPFREASKNWQWDGLSNFHRRKKREPALMHLIAGDSSSISYVMPMVIGPEGYESRLEVHLDTIAVTSSLNDIKILVAESCRVHAELPSPVKWDAERRWSFAVSLRQPVIYIFRDHINMFTDISRDWTSGPPSDWNQFIPMIYSFNLDLHYFELNLYANDQNIIDKPLIREENAMVTIRAPRLSNHVTIPSNKYRPDATTIPFTLNVSDVLISLSLPKWNTQFLYAPGHEHRVLHADSFRVNASYHYFADVHPEHIEQLKLDIKTSGVAFKALGWSIRYFMVLRDNYFGSFTHFSTLYEYLEKRGRQQVAGDPIELKYRPGKANMLQVELAIVLEQASIALPAGLPGCEKRFVNGDQADDIGTSVVLVFPELQLDFRLHDYFMEMSLNIDDISGVVLRNCSENLLMKGGYQTHKDMILIDSIDITANRLFGPQPRTRTYVCIWEIRVGDMKALVSAFDVRVLMAAANTFRLNFTDLPNAPASEFGVPVDPDVTFVRFSLGVLNVTWLARLTAVNLTLPRGLSVHTNDLEGNYCGKVISLRLPYASLKVLLTPGTSRKVWTEAAEFVWDVNLDLYSPCRWAGTTNEQAKFLQEQDAATQRVQLLFNQFMKYWPASTFRQTNHRNGLHLPPLRPPRFSHKTWPEDHSSAQLQSAHAKSRWSKVAHLSESEGEENISEAVRDARLRKSRLAIPTPLRGVDDNEQSVSGDESDDEDLTSSDSSDSECSLHGAELDKKAILLRYHGFVNQYKELFLATPSQWNPSPFVLAKDVKVSKATRDPQFNDSTSPPSIIQSNNINSRNLRIDSTKGIEVHVCPLLLLALTNLREEVELQDFTPELALDALMVGFLGNFSDAPNQPSTTALDINLTSIRVRITQQVVLPDDKVNPSTTHDKAAKNCDPMTLIDIYSTGFYLRTDSIDNITSLRSLQTGFTDISANLEVIKTSIPSYKISSELPKFSLLLAGLRGELTPGSVHISLEEITGQIGGADPDYIAASCRAFHHDAKELSKLQRAWQQHAQFCTQDLIYQALLLTKDTPTVDLLSTTQPSYLVQTGRPEKLRSNPTFKFLFHLRTSLSLLSVPMDRGPLALKPDADVRIQEFKQLISSCLNSLNLDVDSGDSSVASDLELWSAAENLSPDSPKPSYDTITIRINLLDVAILDHGQQPSSQLLLKTLALQTRSSKIVQNSQAGNVLSRPLLHVATHELITQTAVVISVDDLSITISPYLMNFAQQILRVYNRFQQKISSAQNPLKTTGASYLVLALFLGRFRFKAGAASLILEFGGSNFNTLLSHLERADSAIQTGSQSTNLGITLDDIFLRALSKPAGSAPTDQDILASLAFTKAGLSLLMYQELSTIKPQISLALDTIVLSIPRSALRLYRFIEEWRADFLPGAEATAQALFSDFRDTQMKRVSADVPSLTQRNGLNLQFSCHVSAIEISLQVMRGTWLSWNIHDSTAFFTSLTQSTPRKSQSFGMRLGSQALSISYRSQSTDDVTYSPRVKLSLPTLSLSGTHTRGTVKLLTSLEYLNILLKPSHWDTLLVVQQKFGQDFTDLMDLIQETRQKRTAVSPQTIPSSNSLFYSTHVKVKGFRIGLEGPSSTFYLECEDVGGDITTSREGLSWRIGLWDLALSLAPRATVISKQHGFNRNHRSVFVTIDLRASAKDQKLQVTIPKIQAVMQPSSIGELGDFIDYQQAEMLVKQEQRAAELAAFKEKTQSVLRTFDVKIKDSRSEPGSSWLNEHTIDVTVENIGVAFPLTLDQDLELPRVGSREMPSIRAFLFAVRRIKFGAQRGEAGQMTTRDLSFQFVSSFRQSFPDDFCTDAHPTCNRLLYPQMTAQVRYDHALPSRRIWISGSVSGFILDLDSSIPDYVFSLIDVYRQGRERMARLAGSNPRAMTPLISEALRPSSDLRQIKVPTSSIFASLVFQSGEVHVRNIGRTRTRSFSSDEEIRLPSDAESIKLPVVSVWAEYRASAAVDSDKIHSAGTSMLIFKSTIHSSQNTLRPTLLPFITEIVDFIQVRMRKSSRHNTALQPLLPPALDSQPSTSSSRLETLAETSSSLQVNFSLRIDKSMLELTCLPDVNVVAALRWDSGGFVVNISPGAHRVTFSGSVDGLTTGLKHGFLSDDCVSLDARNLAFALTFAKTELGDGALDSFISLVVGMDLSGAVRFSRLQDILCFKAVWLDRIPLFVAQPPVTTHLPPQSPPAISPSSSHQQPKQEVTTAILVKIRQIRVDVDLGQSISIVGLELDDAIIRTRFSETSSEVSLSVAEVTMLAKGNVSGRIHVPDCVFQTIRRNENILSQQGNGARMLELSMTSGPLNAELESDHQKLMLYRAEPVEIAVHDDWSSVSSAAKGEDQPVLLAFTVSGTDITVVATIATIPKLLLYANKFKANVDAQREGASRESVVFRSAQSPKPDNPLSEVASAMLHSARNRFKEADADLSYVIRQHLSFRLSSLRLILFPRMMSDMELARFMGSNVHASLDRIVRDGLPSWREVHLSFTNMAISKFSQHHQFIPSTVSASSDKVWLDSLFKNTVEAIIVGLPAMRMHMVTNEVIEEPSTCLDYDFFSEFARHTGDRNLEDIYITLNMSLYSWLTGLRKNLSREMEQVQGASDWRSTAPGNTPALSSRKKVAEVAHNLDTMKDNPTMDMESPRGLSEPVPSVQSNKTPPFTPSIALTPSAMLTSRSSSALPESNSHPHLSKTVLQTSSDSELNNATTSAASSDKKPNVLVYRPNNRKIERLTMRQLGEATPDVMHPFFMKKAGFNLEDSLPQYVHEYATIPLEEIMEALLHLYSKQLRTDKDISRTL</sequence>
<keyword evidence="2" id="KW-1185">Reference proteome</keyword>
<proteinExistence type="predicted"/>
<dbReference type="Proteomes" id="UP000790377">
    <property type="component" value="Unassembled WGS sequence"/>
</dbReference>
<organism evidence="1 2">
    <name type="scientific">Hygrophoropsis aurantiaca</name>
    <dbReference type="NCBI Taxonomy" id="72124"/>
    <lineage>
        <taxon>Eukaryota</taxon>
        <taxon>Fungi</taxon>
        <taxon>Dikarya</taxon>
        <taxon>Basidiomycota</taxon>
        <taxon>Agaricomycotina</taxon>
        <taxon>Agaricomycetes</taxon>
        <taxon>Agaricomycetidae</taxon>
        <taxon>Boletales</taxon>
        <taxon>Coniophorineae</taxon>
        <taxon>Hygrophoropsidaceae</taxon>
        <taxon>Hygrophoropsis</taxon>
    </lineage>
</organism>
<accession>A0ACB8AKJ3</accession>
<evidence type="ECO:0000313" key="1">
    <source>
        <dbReference type="EMBL" id="KAH7913899.1"/>
    </source>
</evidence>
<protein>
    <submittedName>
        <fullName evidence="1">Uncharacterized protein</fullName>
    </submittedName>
</protein>
<evidence type="ECO:0000313" key="2">
    <source>
        <dbReference type="Proteomes" id="UP000790377"/>
    </source>
</evidence>